<name>A0A382I3G1_9ZZZZ</name>
<dbReference type="Pfam" id="PF13683">
    <property type="entry name" value="rve_3"/>
    <property type="match status" value="1"/>
</dbReference>
<dbReference type="AlphaFoldDB" id="A0A382I3G1"/>
<dbReference type="InterPro" id="IPR025948">
    <property type="entry name" value="HTH-like_dom"/>
</dbReference>
<dbReference type="InterPro" id="IPR048020">
    <property type="entry name" value="Transpos_IS3"/>
</dbReference>
<dbReference type="PANTHER" id="PTHR47515:SF1">
    <property type="entry name" value="BLR2054 PROTEIN"/>
    <property type="match status" value="1"/>
</dbReference>
<dbReference type="PANTHER" id="PTHR47515">
    <property type="entry name" value="LOW CALCIUM RESPONSE LOCUS PROTEIN T"/>
    <property type="match status" value="1"/>
</dbReference>
<protein>
    <recommendedName>
        <fullName evidence="1">Integrase catalytic domain-containing protein</fullName>
    </recommendedName>
</protein>
<dbReference type="InterPro" id="IPR012337">
    <property type="entry name" value="RNaseH-like_sf"/>
</dbReference>
<dbReference type="NCBIfam" id="NF033516">
    <property type="entry name" value="transpos_IS3"/>
    <property type="match status" value="1"/>
</dbReference>
<evidence type="ECO:0000313" key="2">
    <source>
        <dbReference type="EMBL" id="SVB93945.1"/>
    </source>
</evidence>
<sequence>VAREDPSWGYRLAGAYLRLRGWKANDKRVYRLWRSNGLCLPPYRPRRKIRTGVKLDGLALRRNDVWAWDFVHDRYHDSEPLRCLTVKDEATGFCLAIKSDRNLQHKDVKMLLRELVTRYGRPRAIRSDNGSELVAAALREEMEKQRIRLANIEPGKPWQNGSCESFNGTFRKECLNAEVFNCLTEARVMIEKWRCRYNERRPHSSQNYITPEMAYFGLREMRKT</sequence>
<reference evidence="2" key="1">
    <citation type="submission" date="2018-05" db="EMBL/GenBank/DDBJ databases">
        <authorList>
            <person name="Lanie J.A."/>
            <person name="Ng W.-L."/>
            <person name="Kazmierczak K.M."/>
            <person name="Andrzejewski T.M."/>
            <person name="Davidsen T.M."/>
            <person name="Wayne K.J."/>
            <person name="Tettelin H."/>
            <person name="Glass J.I."/>
            <person name="Rusch D."/>
            <person name="Podicherti R."/>
            <person name="Tsui H.-C.T."/>
            <person name="Winkler M.E."/>
        </authorList>
    </citation>
    <scope>NUCLEOTIDE SEQUENCE</scope>
</reference>
<dbReference type="PROSITE" id="PS50994">
    <property type="entry name" value="INTEGRASE"/>
    <property type="match status" value="1"/>
</dbReference>
<proteinExistence type="predicted"/>
<dbReference type="GO" id="GO:0015074">
    <property type="term" value="P:DNA integration"/>
    <property type="evidence" value="ECO:0007669"/>
    <property type="project" value="InterPro"/>
</dbReference>
<accession>A0A382I3G1</accession>
<dbReference type="EMBL" id="UINC01064870">
    <property type="protein sequence ID" value="SVB93945.1"/>
    <property type="molecule type" value="Genomic_DNA"/>
</dbReference>
<feature type="non-terminal residue" evidence="2">
    <location>
        <position position="1"/>
    </location>
</feature>
<dbReference type="SUPFAM" id="SSF53098">
    <property type="entry name" value="Ribonuclease H-like"/>
    <property type="match status" value="1"/>
</dbReference>
<dbReference type="Pfam" id="PF13276">
    <property type="entry name" value="HTH_21"/>
    <property type="match status" value="1"/>
</dbReference>
<dbReference type="InterPro" id="IPR036397">
    <property type="entry name" value="RNaseH_sf"/>
</dbReference>
<evidence type="ECO:0000259" key="1">
    <source>
        <dbReference type="PROSITE" id="PS50994"/>
    </source>
</evidence>
<dbReference type="Gene3D" id="3.30.420.10">
    <property type="entry name" value="Ribonuclease H-like superfamily/Ribonuclease H"/>
    <property type="match status" value="1"/>
</dbReference>
<organism evidence="2">
    <name type="scientific">marine metagenome</name>
    <dbReference type="NCBI Taxonomy" id="408172"/>
    <lineage>
        <taxon>unclassified sequences</taxon>
        <taxon>metagenomes</taxon>
        <taxon>ecological metagenomes</taxon>
    </lineage>
</organism>
<gene>
    <name evidence="2" type="ORF">METZ01_LOCUS246799</name>
</gene>
<feature type="domain" description="Integrase catalytic" evidence="1">
    <location>
        <begin position="58"/>
        <end position="219"/>
    </location>
</feature>
<dbReference type="GO" id="GO:0003676">
    <property type="term" value="F:nucleic acid binding"/>
    <property type="evidence" value="ECO:0007669"/>
    <property type="project" value="InterPro"/>
</dbReference>
<dbReference type="InterPro" id="IPR001584">
    <property type="entry name" value="Integrase_cat-core"/>
</dbReference>